<dbReference type="InterPro" id="IPR007627">
    <property type="entry name" value="RNA_pol_sigma70_r2"/>
</dbReference>
<proteinExistence type="inferred from homology"/>
<dbReference type="EMBL" id="RCZM01000004">
    <property type="protein sequence ID" value="TPG16114.1"/>
    <property type="molecule type" value="Genomic_DNA"/>
</dbReference>
<dbReference type="AlphaFoldDB" id="A0A502CTU9"/>
<dbReference type="OrthoDB" id="9804285at2"/>
<organism evidence="8 9">
    <name type="scientific">Pedococcus bigeumensis</name>
    <dbReference type="NCBI Taxonomy" id="433644"/>
    <lineage>
        <taxon>Bacteria</taxon>
        <taxon>Bacillati</taxon>
        <taxon>Actinomycetota</taxon>
        <taxon>Actinomycetes</taxon>
        <taxon>Micrococcales</taxon>
        <taxon>Intrasporangiaceae</taxon>
        <taxon>Pedococcus</taxon>
    </lineage>
</organism>
<keyword evidence="2" id="KW-0805">Transcription regulation</keyword>
<comment type="caution">
    <text evidence="8">The sequence shown here is derived from an EMBL/GenBank/DDBJ whole genome shotgun (WGS) entry which is preliminary data.</text>
</comment>
<evidence type="ECO:0000256" key="1">
    <source>
        <dbReference type="ARBA" id="ARBA00010641"/>
    </source>
</evidence>
<dbReference type="RefSeq" id="WP_140741332.1">
    <property type="nucleotide sequence ID" value="NZ_RCZM01000004.1"/>
</dbReference>
<keyword evidence="4" id="KW-0238">DNA-binding</keyword>
<evidence type="ECO:0000256" key="3">
    <source>
        <dbReference type="ARBA" id="ARBA00023082"/>
    </source>
</evidence>
<evidence type="ECO:0000259" key="6">
    <source>
        <dbReference type="Pfam" id="PF04542"/>
    </source>
</evidence>
<evidence type="ECO:0000313" key="9">
    <source>
        <dbReference type="Proteomes" id="UP000317722"/>
    </source>
</evidence>
<feature type="domain" description="RNA polymerase sigma-70 region 2" evidence="6">
    <location>
        <begin position="21"/>
        <end position="83"/>
    </location>
</feature>
<accession>A0A502CTU9</accession>
<dbReference type="InterPro" id="IPR036388">
    <property type="entry name" value="WH-like_DNA-bd_sf"/>
</dbReference>
<dbReference type="SUPFAM" id="SSF88946">
    <property type="entry name" value="Sigma2 domain of RNA polymerase sigma factors"/>
    <property type="match status" value="1"/>
</dbReference>
<keyword evidence="5" id="KW-0804">Transcription</keyword>
<dbReference type="InterPro" id="IPR014284">
    <property type="entry name" value="RNA_pol_sigma-70_dom"/>
</dbReference>
<dbReference type="Gene3D" id="1.10.10.10">
    <property type="entry name" value="Winged helix-like DNA-binding domain superfamily/Winged helix DNA-binding domain"/>
    <property type="match status" value="1"/>
</dbReference>
<sequence>MRVFSRGATAPESAARYVEGALPRLMGAALSLTGNRHDAEDLVQDTLAKVIVHWRRVESADSVDAYVRRAMVNTFISGKRRRASREVVSHDLVTADGLARVQPDSGDALADRDQVWTLLSRLTRHQRAVLVLRYYDDLPDSAIAEALDCSVVSVRVTAHRAMAAMRAMSSPLEDSDACPEPTGVAVTTPR</sequence>
<keyword evidence="3" id="KW-0731">Sigma factor</keyword>
<dbReference type="InterPro" id="IPR013325">
    <property type="entry name" value="RNA_pol_sigma_r2"/>
</dbReference>
<dbReference type="NCBIfam" id="TIGR02937">
    <property type="entry name" value="sigma70-ECF"/>
    <property type="match status" value="1"/>
</dbReference>
<dbReference type="Proteomes" id="UP000317722">
    <property type="component" value="Unassembled WGS sequence"/>
</dbReference>
<dbReference type="GO" id="GO:0006352">
    <property type="term" value="P:DNA-templated transcription initiation"/>
    <property type="evidence" value="ECO:0007669"/>
    <property type="project" value="InterPro"/>
</dbReference>
<dbReference type="GO" id="GO:0016987">
    <property type="term" value="F:sigma factor activity"/>
    <property type="evidence" value="ECO:0007669"/>
    <property type="project" value="UniProtKB-KW"/>
</dbReference>
<dbReference type="InterPro" id="IPR013249">
    <property type="entry name" value="RNA_pol_sigma70_r4_t2"/>
</dbReference>
<dbReference type="Gene3D" id="1.10.1740.10">
    <property type="match status" value="1"/>
</dbReference>
<evidence type="ECO:0000256" key="2">
    <source>
        <dbReference type="ARBA" id="ARBA00023015"/>
    </source>
</evidence>
<evidence type="ECO:0000256" key="5">
    <source>
        <dbReference type="ARBA" id="ARBA00023163"/>
    </source>
</evidence>
<dbReference type="InterPro" id="IPR013324">
    <property type="entry name" value="RNA_pol_sigma_r3/r4-like"/>
</dbReference>
<comment type="similarity">
    <text evidence="1">Belongs to the sigma-70 factor family. ECF subfamily.</text>
</comment>
<dbReference type="GO" id="GO:0003677">
    <property type="term" value="F:DNA binding"/>
    <property type="evidence" value="ECO:0007669"/>
    <property type="project" value="UniProtKB-KW"/>
</dbReference>
<name>A0A502CTU9_9MICO</name>
<dbReference type="PANTHER" id="PTHR43133">
    <property type="entry name" value="RNA POLYMERASE ECF-TYPE SIGMA FACTO"/>
    <property type="match status" value="1"/>
</dbReference>
<evidence type="ECO:0000313" key="8">
    <source>
        <dbReference type="EMBL" id="TPG16114.1"/>
    </source>
</evidence>
<gene>
    <name evidence="8" type="ORF">EAH86_12865</name>
</gene>
<protein>
    <submittedName>
        <fullName evidence="8">SigE family RNA polymerase sigma factor</fullName>
    </submittedName>
</protein>
<dbReference type="SUPFAM" id="SSF88659">
    <property type="entry name" value="Sigma3 and sigma4 domains of RNA polymerase sigma factors"/>
    <property type="match status" value="1"/>
</dbReference>
<dbReference type="PANTHER" id="PTHR43133:SF50">
    <property type="entry name" value="ECF RNA POLYMERASE SIGMA FACTOR SIGM"/>
    <property type="match status" value="1"/>
</dbReference>
<evidence type="ECO:0000256" key="4">
    <source>
        <dbReference type="ARBA" id="ARBA00023125"/>
    </source>
</evidence>
<keyword evidence="9" id="KW-1185">Reference proteome</keyword>
<reference evidence="8 9" key="1">
    <citation type="journal article" date="2019" name="Environ. Microbiol.">
        <title>Species interactions and distinct microbial communities in high Arctic permafrost affected cryosols are associated with the CH4 and CO2 gas fluxes.</title>
        <authorList>
            <person name="Altshuler I."/>
            <person name="Hamel J."/>
            <person name="Turney S."/>
            <person name="Magnuson E."/>
            <person name="Levesque R."/>
            <person name="Greer C."/>
            <person name="Whyte L.G."/>
        </authorList>
    </citation>
    <scope>NUCLEOTIDE SEQUENCE [LARGE SCALE GENOMIC DNA]</scope>
    <source>
        <strain evidence="8 9">S9.3A</strain>
    </source>
</reference>
<feature type="domain" description="RNA polymerase sigma factor 70 region 4 type 2" evidence="7">
    <location>
        <begin position="113"/>
        <end position="165"/>
    </location>
</feature>
<dbReference type="Pfam" id="PF08281">
    <property type="entry name" value="Sigma70_r4_2"/>
    <property type="match status" value="1"/>
</dbReference>
<evidence type="ECO:0000259" key="7">
    <source>
        <dbReference type="Pfam" id="PF08281"/>
    </source>
</evidence>
<dbReference type="InterPro" id="IPR039425">
    <property type="entry name" value="RNA_pol_sigma-70-like"/>
</dbReference>
<dbReference type="Pfam" id="PF04542">
    <property type="entry name" value="Sigma70_r2"/>
    <property type="match status" value="1"/>
</dbReference>